<dbReference type="Proteomes" id="UP000194837">
    <property type="component" value="Unassembled WGS sequence"/>
</dbReference>
<dbReference type="EMBL" id="MDJW01000008">
    <property type="protein sequence ID" value="OUE20645.1"/>
    <property type="molecule type" value="Genomic_DNA"/>
</dbReference>
<keyword evidence="1" id="KW-0472">Membrane</keyword>
<keyword evidence="1" id="KW-0812">Transmembrane</keyword>
<sequence length="143" mass="14472">MRITALTLAQALADGAAAAGLVLFGLLLTELGTGPRALVGLLILAVALVLRVVVAVTARLRLTRLDRGDGITWSRWIHLFWLVALAAFVGGLILAHTPVGVTASAVLAGAAAAIASVVLAGRAARSAGREVRFVDSGAVAAFA</sequence>
<dbReference type="AlphaFoldDB" id="A0A251Y8R7"/>
<evidence type="ECO:0000313" key="3">
    <source>
        <dbReference type="Proteomes" id="UP000194837"/>
    </source>
</evidence>
<feature type="transmembrane region" description="Helical" evidence="1">
    <location>
        <begin position="37"/>
        <end position="56"/>
    </location>
</feature>
<evidence type="ECO:0000256" key="1">
    <source>
        <dbReference type="SAM" id="Phobius"/>
    </source>
</evidence>
<name>A0A251Y8R7_9MICO</name>
<organism evidence="2 3">
    <name type="scientific">Clavibacter michiganensis</name>
    <dbReference type="NCBI Taxonomy" id="28447"/>
    <lineage>
        <taxon>Bacteria</taxon>
        <taxon>Bacillati</taxon>
        <taxon>Actinomycetota</taxon>
        <taxon>Actinomycetes</taxon>
        <taxon>Micrococcales</taxon>
        <taxon>Microbacteriaceae</taxon>
        <taxon>Clavibacter</taxon>
    </lineage>
</organism>
<proteinExistence type="predicted"/>
<evidence type="ECO:0000313" key="2">
    <source>
        <dbReference type="EMBL" id="OUE20645.1"/>
    </source>
</evidence>
<accession>A0A251Y8R7</accession>
<feature type="transmembrane region" description="Helical" evidence="1">
    <location>
        <begin position="76"/>
        <end position="95"/>
    </location>
</feature>
<dbReference type="RefSeq" id="WP_086521228.1">
    <property type="nucleotide sequence ID" value="NZ_MDJW01000008.1"/>
</dbReference>
<comment type="caution">
    <text evidence="2">The sequence shown here is derived from an EMBL/GenBank/DDBJ whole genome shotgun (WGS) entry which is preliminary data.</text>
</comment>
<gene>
    <name evidence="2" type="ORF">BFL34_01463</name>
</gene>
<keyword evidence="1" id="KW-1133">Transmembrane helix</keyword>
<feature type="transmembrane region" description="Helical" evidence="1">
    <location>
        <begin position="101"/>
        <end position="120"/>
    </location>
</feature>
<reference evidence="2 3" key="1">
    <citation type="submission" date="2016-08" db="EMBL/GenBank/DDBJ databases">
        <title>Genome sequence of Clavibacter michiganensis spp strain CFBP7494.</title>
        <authorList>
            <person name="Thapa S.P."/>
            <person name="Coaker G."/>
            <person name="Jacques M.-A."/>
        </authorList>
    </citation>
    <scope>NUCLEOTIDE SEQUENCE [LARGE SCALE GENOMIC DNA]</scope>
    <source>
        <strain evidence="2">CFBP7494</strain>
    </source>
</reference>
<protein>
    <submittedName>
        <fullName evidence="2">Uncharacterized protein</fullName>
    </submittedName>
</protein>